<dbReference type="GO" id="GO:0042765">
    <property type="term" value="C:GPI-anchor transamidase complex"/>
    <property type="evidence" value="ECO:0007669"/>
    <property type="project" value="InterPro"/>
</dbReference>
<evidence type="ECO:0000256" key="3">
    <source>
        <dbReference type="ARBA" id="ARBA00022502"/>
    </source>
</evidence>
<dbReference type="Proteomes" id="UP000699462">
    <property type="component" value="Unassembled WGS sequence"/>
</dbReference>
<dbReference type="FunFam" id="3.40.50.1460:FF:000021">
    <property type="entry name" value="GPI-anchor transamidase"/>
    <property type="match status" value="1"/>
</dbReference>
<name>A0A8T0DVF9_9TREM</name>
<gene>
    <name evidence="6" type="ORF">P879_01260</name>
</gene>
<comment type="caution">
    <text evidence="6">The sequence shown here is derived from an EMBL/GenBank/DDBJ whole genome shotgun (WGS) entry which is preliminary data.</text>
</comment>
<dbReference type="GO" id="GO:0003923">
    <property type="term" value="F:GPI-anchor transamidase activity"/>
    <property type="evidence" value="ECO:0007669"/>
    <property type="project" value="InterPro"/>
</dbReference>
<organism evidence="6 7">
    <name type="scientific">Paragonimus westermani</name>
    <dbReference type="NCBI Taxonomy" id="34504"/>
    <lineage>
        <taxon>Eukaryota</taxon>
        <taxon>Metazoa</taxon>
        <taxon>Spiralia</taxon>
        <taxon>Lophotrochozoa</taxon>
        <taxon>Platyhelminthes</taxon>
        <taxon>Trematoda</taxon>
        <taxon>Digenea</taxon>
        <taxon>Plagiorchiida</taxon>
        <taxon>Troglotremata</taxon>
        <taxon>Troglotrematidae</taxon>
        <taxon>Paragonimus</taxon>
    </lineage>
</organism>
<dbReference type="InterPro" id="IPR001096">
    <property type="entry name" value="Peptidase_C13"/>
</dbReference>
<sequence>MFNDIDVNVAGSMDKGKFGLPTKRILLCPNGLVHIHRYLAAQCLTEAKLRFLSELCMFTMSFMYCWQDQKKFELLCPQMRLRIANSGVMVLFFLIRRQHWNAWLLFLLVRLSLPRPHSQIEFLSFSSYCQARHTSNWAVLVDTSRFWFNYRHLSNTLAIYRHIKRLGIPDSRIIMMISDDASCSPRNPRPAQIFNNPYKPSNLYGESIEVDYRGYETTVENFIRVLTGRLPPSTPSSKRLDTDEYSNILIYMTGHGGDGFLKFQDENELSNSEFADVIEQMWLKKRYHEILFIVDTCQAASMGQLVYSPNIITVGSSAVGEDSLSLHVDNDIGVFMSDRYSYHASEFLKGVTPESRQTMDQFLTICPKSQCLSTVVHRTELLRRPIRTVPVTDFFASVRHIEAGPSISETFGNQSMWTDELQPRQVILLFSILHTASRSVRVC</sequence>
<accession>A0A8T0DVF9</accession>
<dbReference type="EMBL" id="JTDF01000593">
    <property type="protein sequence ID" value="KAF8571316.1"/>
    <property type="molecule type" value="Genomic_DNA"/>
</dbReference>
<evidence type="ECO:0000256" key="1">
    <source>
        <dbReference type="ARBA" id="ARBA00004687"/>
    </source>
</evidence>
<dbReference type="GO" id="GO:0016255">
    <property type="term" value="P:attachment of GPI anchor to protein"/>
    <property type="evidence" value="ECO:0007669"/>
    <property type="project" value="InterPro"/>
</dbReference>
<feature type="active site" evidence="5">
    <location>
        <position position="255"/>
    </location>
</feature>
<dbReference type="OrthoDB" id="192611at2759"/>
<dbReference type="PIRSF" id="PIRSF500138">
    <property type="entry name" value="GPI8"/>
    <property type="match status" value="1"/>
</dbReference>
<dbReference type="Pfam" id="PF01650">
    <property type="entry name" value="Peptidase_C13"/>
    <property type="match status" value="1"/>
</dbReference>
<dbReference type="PANTHER" id="PTHR48067:SF1">
    <property type="entry name" value="GPI-ANCHOR TRANSAMIDASE"/>
    <property type="match status" value="1"/>
</dbReference>
<evidence type="ECO:0000256" key="5">
    <source>
        <dbReference type="PIRSR" id="PIRSR019663-1"/>
    </source>
</evidence>
<comment type="similarity">
    <text evidence="2">Belongs to the peptidase C13 family.</text>
</comment>
<dbReference type="GO" id="GO:0006506">
    <property type="term" value="P:GPI anchor biosynthetic process"/>
    <property type="evidence" value="ECO:0007669"/>
    <property type="project" value="UniProtKB-KW"/>
</dbReference>
<evidence type="ECO:0000256" key="4">
    <source>
        <dbReference type="ARBA" id="ARBA00022729"/>
    </source>
</evidence>
<comment type="pathway">
    <text evidence="1">Glycolipid biosynthesis; glycosylphosphatidylinositol-anchor biosynthesis.</text>
</comment>
<evidence type="ECO:0000313" key="6">
    <source>
        <dbReference type="EMBL" id="KAF8571316.1"/>
    </source>
</evidence>
<keyword evidence="7" id="KW-1185">Reference proteome</keyword>
<keyword evidence="4" id="KW-0732">Signal</keyword>
<reference evidence="6 7" key="1">
    <citation type="submission" date="2019-07" db="EMBL/GenBank/DDBJ databases">
        <title>Annotation for the trematode Paragonimus westermani.</title>
        <authorList>
            <person name="Choi Y.-J."/>
        </authorList>
    </citation>
    <scope>NUCLEOTIDE SEQUENCE [LARGE SCALE GENOMIC DNA]</scope>
    <source>
        <strain evidence="6">180907_Pwestermani</strain>
    </source>
</reference>
<evidence type="ECO:0000313" key="7">
    <source>
        <dbReference type="Proteomes" id="UP000699462"/>
    </source>
</evidence>
<protein>
    <recommendedName>
        <fullName evidence="8">Phosphatidylinositol glycan, class K</fullName>
    </recommendedName>
</protein>
<feature type="active site" description="Nucleophile" evidence="5">
    <location>
        <position position="297"/>
    </location>
</feature>
<dbReference type="InterPro" id="IPR028361">
    <property type="entry name" value="GPI_transamidase"/>
</dbReference>
<dbReference type="Gene3D" id="3.40.50.1460">
    <property type="match status" value="1"/>
</dbReference>
<dbReference type="PRINTS" id="PR00776">
    <property type="entry name" value="HEMOGLOBNASE"/>
</dbReference>
<proteinExistence type="inferred from homology"/>
<dbReference type="GO" id="GO:0006508">
    <property type="term" value="P:proteolysis"/>
    <property type="evidence" value="ECO:0007669"/>
    <property type="project" value="InterPro"/>
</dbReference>
<evidence type="ECO:0000256" key="2">
    <source>
        <dbReference type="ARBA" id="ARBA00009941"/>
    </source>
</evidence>
<evidence type="ECO:0008006" key="8">
    <source>
        <dbReference type="Google" id="ProtNLM"/>
    </source>
</evidence>
<dbReference type="PANTHER" id="PTHR48067">
    <property type="entry name" value="GPI-ANCHOR TRANSAMIDASE"/>
    <property type="match status" value="1"/>
</dbReference>
<dbReference type="PIRSF" id="PIRSF019663">
    <property type="entry name" value="Legumain"/>
    <property type="match status" value="1"/>
</dbReference>
<dbReference type="AlphaFoldDB" id="A0A8T0DVF9"/>
<keyword evidence="3" id="KW-0337">GPI-anchor biosynthesis</keyword>